<evidence type="ECO:0000313" key="3">
    <source>
        <dbReference type="EMBL" id="ODR39323.1"/>
    </source>
</evidence>
<reference evidence="3 4" key="1">
    <citation type="submission" date="2016-08" db="EMBL/GenBank/DDBJ databases">
        <authorList>
            <person name="Seilhamer J.J."/>
        </authorList>
    </citation>
    <scope>NUCLEOTIDE SEQUENCE [LARGE SCALE GENOMIC DNA]</scope>
    <source>
        <strain evidence="3 4">NML150140-1</strain>
    </source>
</reference>
<dbReference type="InterPro" id="IPR050469">
    <property type="entry name" value="Diguanylate_Cyclase"/>
</dbReference>
<dbReference type="InterPro" id="IPR000160">
    <property type="entry name" value="GGDEF_dom"/>
</dbReference>
<dbReference type="AlphaFoldDB" id="A0A1E3U6X2"/>
<dbReference type="GO" id="GO:1902201">
    <property type="term" value="P:negative regulation of bacterial-type flagellum-dependent cell motility"/>
    <property type="evidence" value="ECO:0007669"/>
    <property type="project" value="TreeGrafter"/>
</dbReference>
<dbReference type="Pfam" id="PF00990">
    <property type="entry name" value="GGDEF"/>
    <property type="match status" value="1"/>
</dbReference>
<evidence type="ECO:0000259" key="2">
    <source>
        <dbReference type="PROSITE" id="PS50887"/>
    </source>
</evidence>
<gene>
    <name evidence="3" type="ORF">BEI59_33395</name>
</gene>
<dbReference type="InterPro" id="IPR029787">
    <property type="entry name" value="Nucleotide_cyclase"/>
</dbReference>
<dbReference type="SMART" id="SM00267">
    <property type="entry name" value="GGDEF"/>
    <property type="match status" value="1"/>
</dbReference>
<dbReference type="Gene3D" id="1.25.40.10">
    <property type="entry name" value="Tetratricopeptide repeat domain"/>
    <property type="match status" value="1"/>
</dbReference>
<proteinExistence type="predicted"/>
<dbReference type="OrthoDB" id="9805474at2"/>
<dbReference type="CDD" id="cd01949">
    <property type="entry name" value="GGDEF"/>
    <property type="match status" value="1"/>
</dbReference>
<dbReference type="PANTHER" id="PTHR45138:SF9">
    <property type="entry name" value="DIGUANYLATE CYCLASE DGCM-RELATED"/>
    <property type="match status" value="1"/>
</dbReference>
<feature type="repeat" description="TPR" evidence="1">
    <location>
        <begin position="89"/>
        <end position="122"/>
    </location>
</feature>
<feature type="domain" description="GGDEF" evidence="2">
    <location>
        <begin position="350"/>
        <end position="485"/>
    </location>
</feature>
<dbReference type="SUPFAM" id="SSF48452">
    <property type="entry name" value="TPR-like"/>
    <property type="match status" value="1"/>
</dbReference>
<dbReference type="Proteomes" id="UP000094271">
    <property type="component" value="Unassembled WGS sequence"/>
</dbReference>
<dbReference type="PROSITE" id="PS50005">
    <property type="entry name" value="TPR"/>
    <property type="match status" value="1"/>
</dbReference>
<dbReference type="Gene3D" id="3.30.70.270">
    <property type="match status" value="1"/>
</dbReference>
<dbReference type="SUPFAM" id="SSF55073">
    <property type="entry name" value="Nucleotide cyclase"/>
    <property type="match status" value="1"/>
</dbReference>
<dbReference type="GO" id="GO:0052621">
    <property type="term" value="F:diguanylate cyclase activity"/>
    <property type="evidence" value="ECO:0007669"/>
    <property type="project" value="TreeGrafter"/>
</dbReference>
<dbReference type="RefSeq" id="WP_069432399.1">
    <property type="nucleotide sequence ID" value="NZ_MEHA01000043.1"/>
</dbReference>
<dbReference type="InterPro" id="IPR011990">
    <property type="entry name" value="TPR-like_helical_dom_sf"/>
</dbReference>
<comment type="caution">
    <text evidence="3">The sequence shown here is derived from an EMBL/GenBank/DDBJ whole genome shotgun (WGS) entry which is preliminary data.</text>
</comment>
<dbReference type="EMBL" id="MEHA01000043">
    <property type="protein sequence ID" value="ODR39323.1"/>
    <property type="molecule type" value="Genomic_DNA"/>
</dbReference>
<dbReference type="GO" id="GO:0005886">
    <property type="term" value="C:plasma membrane"/>
    <property type="evidence" value="ECO:0007669"/>
    <property type="project" value="TreeGrafter"/>
</dbReference>
<sequence>MKTETNTSWLKMLDECLSSLNNRKLTAAIQSAQILAEQAEAAREYYIYASAQNIMGVSYVSAGNEMMAVDCYLKGLSCCMEHHIDALFPLFYINLGSRYQEANDHSTAIEYFLKAERALKHDACKVDSRYHGWCLVNSMNLLISSIHQKDIFLGERFLEHCEALLTDEDANSSASISMLIIKCHLYWYMNRRDFVLEHIGELIGHLNLISPNDLVQSIQELIFLLKDMEDYSHFQQTLDFFRQYAAEQNTLYYKLLLCEFEMDYCKSINDMDQYHAFCIRHAELYMVHKQALLKERTESFTQKVLLQRKESERRAAERQSKIDALTGLGNRFLLKEDIQSRMEDARAKRGKLCIAIIDIDHFKTHNDTYGHIHGDSCLKLTATALMSCVGEKGRVYRFGGDEFVILLDSSELNSVKAIAEAIKQYFQSSDSEDATDGIPGITLSQGYAISTVDSTTTKETLFSRADEALYSVKEGGRNNYCIYEE</sequence>
<name>A0A1E3U6X2_9FIRM</name>
<dbReference type="NCBIfam" id="TIGR00254">
    <property type="entry name" value="GGDEF"/>
    <property type="match status" value="1"/>
</dbReference>
<evidence type="ECO:0000313" key="4">
    <source>
        <dbReference type="Proteomes" id="UP000094271"/>
    </source>
</evidence>
<protein>
    <recommendedName>
        <fullName evidence="2">GGDEF domain-containing protein</fullName>
    </recommendedName>
</protein>
<organism evidence="3 4">
    <name type="scientific">Eisenbergiella tayi</name>
    <dbReference type="NCBI Taxonomy" id="1432052"/>
    <lineage>
        <taxon>Bacteria</taxon>
        <taxon>Bacillati</taxon>
        <taxon>Bacillota</taxon>
        <taxon>Clostridia</taxon>
        <taxon>Lachnospirales</taxon>
        <taxon>Lachnospiraceae</taxon>
        <taxon>Eisenbergiella</taxon>
    </lineage>
</organism>
<dbReference type="FunFam" id="3.30.70.270:FF:000001">
    <property type="entry name" value="Diguanylate cyclase domain protein"/>
    <property type="match status" value="1"/>
</dbReference>
<dbReference type="GO" id="GO:0043709">
    <property type="term" value="P:cell adhesion involved in single-species biofilm formation"/>
    <property type="evidence" value="ECO:0007669"/>
    <property type="project" value="TreeGrafter"/>
</dbReference>
<accession>A0A1E3U6X2</accession>
<dbReference type="InterPro" id="IPR043128">
    <property type="entry name" value="Rev_trsase/Diguanyl_cyclase"/>
</dbReference>
<dbReference type="PROSITE" id="PS50887">
    <property type="entry name" value="GGDEF"/>
    <property type="match status" value="1"/>
</dbReference>
<dbReference type="PANTHER" id="PTHR45138">
    <property type="entry name" value="REGULATORY COMPONENTS OF SENSORY TRANSDUCTION SYSTEM"/>
    <property type="match status" value="1"/>
</dbReference>
<dbReference type="InterPro" id="IPR019734">
    <property type="entry name" value="TPR_rpt"/>
</dbReference>
<evidence type="ECO:0000256" key="1">
    <source>
        <dbReference type="PROSITE-ProRule" id="PRU00339"/>
    </source>
</evidence>
<keyword evidence="1" id="KW-0802">TPR repeat</keyword>